<keyword evidence="5" id="KW-0804">Transcription</keyword>
<organism evidence="7 8">
    <name type="scientific">Gordonia aichiensis NBRC 108223</name>
    <dbReference type="NCBI Taxonomy" id="1220583"/>
    <lineage>
        <taxon>Bacteria</taxon>
        <taxon>Bacillati</taxon>
        <taxon>Actinomycetota</taxon>
        <taxon>Actinomycetes</taxon>
        <taxon>Mycobacteriales</taxon>
        <taxon>Gordoniaceae</taxon>
        <taxon>Gordonia</taxon>
    </lineage>
</organism>
<keyword evidence="3" id="KW-0238">DNA-binding</keyword>
<dbReference type="Gene3D" id="3.40.190.10">
    <property type="entry name" value="Periplasmic binding protein-like II"/>
    <property type="match status" value="2"/>
</dbReference>
<dbReference type="STRING" id="1220583.GOACH_08_00470"/>
<dbReference type="PROSITE" id="PS50931">
    <property type="entry name" value="HTH_LYSR"/>
    <property type="match status" value="1"/>
</dbReference>
<dbReference type="Pfam" id="PF03466">
    <property type="entry name" value="LysR_substrate"/>
    <property type="match status" value="1"/>
</dbReference>
<dbReference type="FunFam" id="1.10.10.10:FF:000001">
    <property type="entry name" value="LysR family transcriptional regulator"/>
    <property type="match status" value="1"/>
</dbReference>
<name>L7KK83_9ACTN</name>
<dbReference type="AlphaFoldDB" id="L7KK83"/>
<evidence type="ECO:0000259" key="6">
    <source>
        <dbReference type="PROSITE" id="PS50931"/>
    </source>
</evidence>
<dbReference type="SUPFAM" id="SSF46785">
    <property type="entry name" value="Winged helix' DNA-binding domain"/>
    <property type="match status" value="1"/>
</dbReference>
<dbReference type="InterPro" id="IPR000847">
    <property type="entry name" value="LysR_HTH_N"/>
</dbReference>
<evidence type="ECO:0000256" key="5">
    <source>
        <dbReference type="ARBA" id="ARBA00023163"/>
    </source>
</evidence>
<dbReference type="RefSeq" id="WP_005174736.1">
    <property type="nucleotide sequence ID" value="NZ_BANR01000008.1"/>
</dbReference>
<dbReference type="SUPFAM" id="SSF53850">
    <property type="entry name" value="Periplasmic binding protein-like II"/>
    <property type="match status" value="1"/>
</dbReference>
<dbReference type="PANTHER" id="PTHR30346">
    <property type="entry name" value="TRANSCRIPTIONAL DUAL REGULATOR HCAR-RELATED"/>
    <property type="match status" value="1"/>
</dbReference>
<dbReference type="EMBL" id="BANR01000008">
    <property type="protein sequence ID" value="GAC48984.1"/>
    <property type="molecule type" value="Genomic_DNA"/>
</dbReference>
<dbReference type="eggNOG" id="COG0583">
    <property type="taxonomic scope" value="Bacteria"/>
</dbReference>
<keyword evidence="2" id="KW-0805">Transcription regulation</keyword>
<keyword evidence="4" id="KW-0010">Activator</keyword>
<evidence type="ECO:0000256" key="3">
    <source>
        <dbReference type="ARBA" id="ARBA00023125"/>
    </source>
</evidence>
<evidence type="ECO:0000256" key="4">
    <source>
        <dbReference type="ARBA" id="ARBA00023159"/>
    </source>
</evidence>
<accession>L7KK83</accession>
<dbReference type="OrthoDB" id="3176554at2"/>
<dbReference type="GO" id="GO:0003677">
    <property type="term" value="F:DNA binding"/>
    <property type="evidence" value="ECO:0007669"/>
    <property type="project" value="UniProtKB-KW"/>
</dbReference>
<dbReference type="Pfam" id="PF00126">
    <property type="entry name" value="HTH_1"/>
    <property type="match status" value="1"/>
</dbReference>
<keyword evidence="8" id="KW-1185">Reference proteome</keyword>
<proteinExistence type="inferred from homology"/>
<dbReference type="Proteomes" id="UP000010988">
    <property type="component" value="Unassembled WGS sequence"/>
</dbReference>
<sequence>MKEAGDSPALDTRRLEQFVAVAQAGTLAAAAEQMFLTQQALSTALRQLEREVGVPLFDRSGRRLVLTSAGEALLEGALPLLAGARELARSVQRRAAGTADAFTIGHSPALSNDEAFTLVEPALRRHPDVSVTFVQTFPRLFAERLLSGELDLVLRRGVEPPPQLTSSVVTYHPLRLAIPAGHRLAERDPIRVRDLADVPIVVWAPERRSFYTDFLVAHLRRGGVEPRLRVCRIQGAPPATAVLVDDDAVAFVTDPAGTTHGGRIVVRDFDNPPLTPVQALWLPHTVSEFRDALLSSIPQHAADAIPQPPEVAPPFPTDA</sequence>
<evidence type="ECO:0000313" key="7">
    <source>
        <dbReference type="EMBL" id="GAC48984.1"/>
    </source>
</evidence>
<protein>
    <submittedName>
        <fullName evidence="7">Putative LysR family transcriptional regulator</fullName>
    </submittedName>
</protein>
<dbReference type="PRINTS" id="PR00039">
    <property type="entry name" value="HTHLYSR"/>
</dbReference>
<comment type="similarity">
    <text evidence="1">Belongs to the LysR transcriptional regulatory family.</text>
</comment>
<evidence type="ECO:0000256" key="1">
    <source>
        <dbReference type="ARBA" id="ARBA00009437"/>
    </source>
</evidence>
<evidence type="ECO:0000256" key="2">
    <source>
        <dbReference type="ARBA" id="ARBA00023015"/>
    </source>
</evidence>
<feature type="domain" description="HTH lysR-type" evidence="6">
    <location>
        <begin position="10"/>
        <end position="67"/>
    </location>
</feature>
<dbReference type="InterPro" id="IPR005119">
    <property type="entry name" value="LysR_subst-bd"/>
</dbReference>
<reference evidence="7 8" key="1">
    <citation type="submission" date="2012-12" db="EMBL/GenBank/DDBJ databases">
        <title>Whole genome shotgun sequence of Gordonia aichiensis NBRC 108223.</title>
        <authorList>
            <person name="Isaki-Nakamura S."/>
            <person name="Hosoyama A."/>
            <person name="Tsuchikane K."/>
            <person name="Ando Y."/>
            <person name="Baba S."/>
            <person name="Ohji S."/>
            <person name="Hamada M."/>
            <person name="Tamura T."/>
            <person name="Yamazoe A."/>
            <person name="Yamazaki S."/>
            <person name="Fujita N."/>
        </authorList>
    </citation>
    <scope>NUCLEOTIDE SEQUENCE [LARGE SCALE GENOMIC DNA]</scope>
    <source>
        <strain evidence="7 8">NBRC 108223</strain>
    </source>
</reference>
<dbReference type="InterPro" id="IPR036388">
    <property type="entry name" value="WH-like_DNA-bd_sf"/>
</dbReference>
<gene>
    <name evidence="7" type="ORF">GOACH_08_00470</name>
</gene>
<dbReference type="Gene3D" id="1.10.10.10">
    <property type="entry name" value="Winged helix-like DNA-binding domain superfamily/Winged helix DNA-binding domain"/>
    <property type="match status" value="1"/>
</dbReference>
<dbReference type="PANTHER" id="PTHR30346:SF0">
    <property type="entry name" value="HCA OPERON TRANSCRIPTIONAL ACTIVATOR HCAR"/>
    <property type="match status" value="1"/>
</dbReference>
<dbReference type="InterPro" id="IPR036390">
    <property type="entry name" value="WH_DNA-bd_sf"/>
</dbReference>
<dbReference type="GO" id="GO:0032993">
    <property type="term" value="C:protein-DNA complex"/>
    <property type="evidence" value="ECO:0007669"/>
    <property type="project" value="TreeGrafter"/>
</dbReference>
<evidence type="ECO:0000313" key="8">
    <source>
        <dbReference type="Proteomes" id="UP000010988"/>
    </source>
</evidence>
<dbReference type="GO" id="GO:0003700">
    <property type="term" value="F:DNA-binding transcription factor activity"/>
    <property type="evidence" value="ECO:0007669"/>
    <property type="project" value="InterPro"/>
</dbReference>
<comment type="caution">
    <text evidence="7">The sequence shown here is derived from an EMBL/GenBank/DDBJ whole genome shotgun (WGS) entry which is preliminary data.</text>
</comment>